<keyword evidence="1" id="KW-0472">Membrane</keyword>
<gene>
    <name evidence="2" type="ORF">EPD83_015830</name>
</gene>
<keyword evidence="3" id="KW-1185">Reference proteome</keyword>
<name>A0A8T6R6Z0_9MICO</name>
<keyword evidence="1" id="KW-1133">Transmembrane helix</keyword>
<sequence>MAPTPVVVLALVAAWHAAFQSTVTLIVYPTLAAHPRDRFAPAHDAHSRRILALVVPTYAAVLGAGTWVLVAGPRTPVTLVAVLAQGLVLAVTALAAAPTHGALGREGPTPALLRRLRLADAARTVLALAGLAVAAAAVLTAS</sequence>
<feature type="transmembrane region" description="Helical" evidence="1">
    <location>
        <begin position="6"/>
        <end position="29"/>
    </location>
</feature>
<dbReference type="Proteomes" id="UP000287866">
    <property type="component" value="Unassembled WGS sequence"/>
</dbReference>
<organism evidence="2 3">
    <name type="scientific">Phycicoccus flavus</name>
    <dbReference type="NCBI Taxonomy" id="2502783"/>
    <lineage>
        <taxon>Bacteria</taxon>
        <taxon>Bacillati</taxon>
        <taxon>Actinomycetota</taxon>
        <taxon>Actinomycetes</taxon>
        <taxon>Micrococcales</taxon>
        <taxon>Intrasporangiaceae</taxon>
        <taxon>Phycicoccus</taxon>
    </lineage>
</organism>
<reference evidence="2" key="1">
    <citation type="submission" date="2020-03" db="EMBL/GenBank/DDBJ databases">
        <title>Phycicoccus flavus sp. nov., a novel endophytic actinobacterium isolated from branch of Kandelia candel.</title>
        <authorList>
            <person name="Tuo L."/>
        </authorList>
    </citation>
    <scope>NUCLEOTIDE SEQUENCE</scope>
    <source>
        <strain evidence="2">CMS6Z-2</strain>
    </source>
</reference>
<feature type="transmembrane region" description="Helical" evidence="1">
    <location>
        <begin position="50"/>
        <end position="70"/>
    </location>
</feature>
<dbReference type="EMBL" id="SAYU02000062">
    <property type="protein sequence ID" value="NHA69512.1"/>
    <property type="molecule type" value="Genomic_DNA"/>
</dbReference>
<evidence type="ECO:0000313" key="2">
    <source>
        <dbReference type="EMBL" id="NHA69512.1"/>
    </source>
</evidence>
<feature type="transmembrane region" description="Helical" evidence="1">
    <location>
        <begin position="76"/>
        <end position="97"/>
    </location>
</feature>
<protein>
    <recommendedName>
        <fullName evidence="4">DUF1772 domain-containing protein</fullName>
    </recommendedName>
</protein>
<dbReference type="RefSeq" id="WP_164896707.1">
    <property type="nucleotide sequence ID" value="NZ_SAYU02000062.1"/>
</dbReference>
<feature type="transmembrane region" description="Helical" evidence="1">
    <location>
        <begin position="118"/>
        <end position="139"/>
    </location>
</feature>
<evidence type="ECO:0008006" key="4">
    <source>
        <dbReference type="Google" id="ProtNLM"/>
    </source>
</evidence>
<comment type="caution">
    <text evidence="2">The sequence shown here is derived from an EMBL/GenBank/DDBJ whole genome shotgun (WGS) entry which is preliminary data.</text>
</comment>
<accession>A0A8T6R6Z0</accession>
<evidence type="ECO:0000313" key="3">
    <source>
        <dbReference type="Proteomes" id="UP000287866"/>
    </source>
</evidence>
<keyword evidence="1" id="KW-0812">Transmembrane</keyword>
<proteinExistence type="predicted"/>
<dbReference type="AlphaFoldDB" id="A0A8T6R6Z0"/>
<evidence type="ECO:0000256" key="1">
    <source>
        <dbReference type="SAM" id="Phobius"/>
    </source>
</evidence>